<dbReference type="Pfam" id="PF13192">
    <property type="entry name" value="Thioredoxin_3"/>
    <property type="match status" value="1"/>
</dbReference>
<evidence type="ECO:0000313" key="3">
    <source>
        <dbReference type="EMBL" id="BAN34049.1"/>
    </source>
</evidence>
<feature type="domain" description="Thioredoxin-like fold" evidence="2">
    <location>
        <begin position="1"/>
        <end position="77"/>
    </location>
</feature>
<dbReference type="InterPro" id="IPR012336">
    <property type="entry name" value="Thioredoxin-like_fold"/>
</dbReference>
<dbReference type="HOGENOM" id="CLU_1244801_0_0_4"/>
<dbReference type="Proteomes" id="UP000015559">
    <property type="component" value="Chromosome"/>
</dbReference>
<keyword evidence="1" id="KW-0812">Transmembrane</keyword>
<keyword evidence="1" id="KW-0472">Membrane</keyword>
<feature type="transmembrane region" description="Helical" evidence="1">
    <location>
        <begin position="133"/>
        <end position="155"/>
    </location>
</feature>
<dbReference type="STRING" id="1163617.SCD_n00200"/>
<protein>
    <recommendedName>
        <fullName evidence="2">Thioredoxin-like fold domain-containing protein</fullName>
    </recommendedName>
</protein>
<keyword evidence="4" id="KW-1185">Reference proteome</keyword>
<evidence type="ECO:0000313" key="4">
    <source>
        <dbReference type="Proteomes" id="UP000015559"/>
    </source>
</evidence>
<sequence>MKIELIVSGSCPFCLEAEKVWRAAAADHGFEFSVVDIIQPEGAALTQRLNLQTVPALLIGGKLRAVGVQSPEEALTLLLPARQEAHDRMQQMGVAFSPDNRWFILAAQAYLMLAGLGLLMNGSFLSDNAARPAFMHLFTLGFMLFMIYGLASHMLPRFTGNPIREGVWPWLQMGLAHCGVIGYAAGYLAGRHTLIVVGAVLTWLSLAIFAFRVWPVLWPEKA</sequence>
<dbReference type="SUPFAM" id="SSF52833">
    <property type="entry name" value="Thioredoxin-like"/>
    <property type="match status" value="1"/>
</dbReference>
<feature type="transmembrane region" description="Helical" evidence="1">
    <location>
        <begin position="102"/>
        <end position="121"/>
    </location>
</feature>
<dbReference type="AlphaFoldDB" id="S6AHP7"/>
<keyword evidence="1" id="KW-1133">Transmembrane helix</keyword>
<dbReference type="RefSeq" id="WP_009207005.1">
    <property type="nucleotide sequence ID" value="NC_022357.1"/>
</dbReference>
<feature type="transmembrane region" description="Helical" evidence="1">
    <location>
        <begin position="167"/>
        <end position="187"/>
    </location>
</feature>
<reference evidence="3 4" key="1">
    <citation type="journal article" date="2012" name="Appl. Environ. Microbiol.">
        <title>Draft genome sequence of a psychrotolerant sulfur-oxidizing bacterium, Sulfuricella denitrificans skB26, and proteomic insights into cold adaptation.</title>
        <authorList>
            <person name="Watanabe T."/>
            <person name="Kojima H."/>
            <person name="Fukui M."/>
        </authorList>
    </citation>
    <scope>NUCLEOTIDE SEQUENCE [LARGE SCALE GENOMIC DNA]</scope>
    <source>
        <strain evidence="4">skB26</strain>
    </source>
</reference>
<dbReference type="EMBL" id="AP013066">
    <property type="protein sequence ID" value="BAN34049.1"/>
    <property type="molecule type" value="Genomic_DNA"/>
</dbReference>
<dbReference type="eggNOG" id="COG0695">
    <property type="taxonomic scope" value="Bacteria"/>
</dbReference>
<gene>
    <name evidence="3" type="ORF">SCD_n00200</name>
</gene>
<dbReference type="SUPFAM" id="SSF81442">
    <property type="entry name" value="Cytochrome c oxidase subunit I-like"/>
    <property type="match status" value="1"/>
</dbReference>
<dbReference type="InterPro" id="IPR036927">
    <property type="entry name" value="Cyt_c_oxase-like_su1_sf"/>
</dbReference>
<organism evidence="3 4">
    <name type="scientific">Sulfuricella denitrificans (strain DSM 22764 / NBRC 105220 / skB26)</name>
    <dbReference type="NCBI Taxonomy" id="1163617"/>
    <lineage>
        <taxon>Bacteria</taxon>
        <taxon>Pseudomonadati</taxon>
        <taxon>Pseudomonadota</taxon>
        <taxon>Betaproteobacteria</taxon>
        <taxon>Nitrosomonadales</taxon>
        <taxon>Sulfuricellaceae</taxon>
        <taxon>Sulfuricella</taxon>
    </lineage>
</organism>
<name>S6AHP7_SULDS</name>
<dbReference type="PROSITE" id="PS51354">
    <property type="entry name" value="GLUTAREDOXIN_2"/>
    <property type="match status" value="1"/>
</dbReference>
<dbReference type="Gene3D" id="3.40.30.10">
    <property type="entry name" value="Glutaredoxin"/>
    <property type="match status" value="1"/>
</dbReference>
<evidence type="ECO:0000259" key="2">
    <source>
        <dbReference type="Pfam" id="PF13192"/>
    </source>
</evidence>
<accession>S6AHP7</accession>
<evidence type="ECO:0000256" key="1">
    <source>
        <dbReference type="SAM" id="Phobius"/>
    </source>
</evidence>
<proteinExistence type="predicted"/>
<dbReference type="InterPro" id="IPR036249">
    <property type="entry name" value="Thioredoxin-like_sf"/>
</dbReference>
<feature type="transmembrane region" description="Helical" evidence="1">
    <location>
        <begin position="194"/>
        <end position="214"/>
    </location>
</feature>
<dbReference type="KEGG" id="sdr:SCD_n00200"/>